<gene>
    <name evidence="1" type="ORF">GPUH_LOCUS15195</name>
</gene>
<dbReference type="Proteomes" id="UP000271098">
    <property type="component" value="Unassembled WGS sequence"/>
</dbReference>
<keyword evidence="2" id="KW-1185">Reference proteome</keyword>
<reference evidence="3" key="1">
    <citation type="submission" date="2016-06" db="UniProtKB">
        <authorList>
            <consortium name="WormBaseParasite"/>
        </authorList>
    </citation>
    <scope>IDENTIFICATION</scope>
</reference>
<dbReference type="EMBL" id="UYRT01082141">
    <property type="protein sequence ID" value="VDN25542.1"/>
    <property type="molecule type" value="Genomic_DNA"/>
</dbReference>
<evidence type="ECO:0000313" key="1">
    <source>
        <dbReference type="EMBL" id="VDN25542.1"/>
    </source>
</evidence>
<protein>
    <submittedName>
        <fullName evidence="1 3">Uncharacterized protein</fullName>
    </submittedName>
</protein>
<dbReference type="AlphaFoldDB" id="A0A183E2K4"/>
<proteinExistence type="predicted"/>
<name>A0A183E2K4_9BILA</name>
<organism evidence="3">
    <name type="scientific">Gongylonema pulchrum</name>
    <dbReference type="NCBI Taxonomy" id="637853"/>
    <lineage>
        <taxon>Eukaryota</taxon>
        <taxon>Metazoa</taxon>
        <taxon>Ecdysozoa</taxon>
        <taxon>Nematoda</taxon>
        <taxon>Chromadorea</taxon>
        <taxon>Rhabditida</taxon>
        <taxon>Spirurina</taxon>
        <taxon>Spiruromorpha</taxon>
        <taxon>Spiruroidea</taxon>
        <taxon>Gongylonematidae</taxon>
        <taxon>Gongylonema</taxon>
    </lineage>
</organism>
<evidence type="ECO:0000313" key="2">
    <source>
        <dbReference type="Proteomes" id="UP000271098"/>
    </source>
</evidence>
<sequence>METTFDLFGNTLSTPVATPVKAGEKPHFGSTTSLHLLGRPLPGLAAEMKCKSVTDIRLAAAREKQAALSRASSSEVLNQL</sequence>
<accession>A0A183E2K4</accession>
<evidence type="ECO:0000313" key="3">
    <source>
        <dbReference type="WBParaSite" id="GPUH_0001521501-mRNA-1"/>
    </source>
</evidence>
<dbReference type="WBParaSite" id="GPUH_0001521501-mRNA-1">
    <property type="protein sequence ID" value="GPUH_0001521501-mRNA-1"/>
    <property type="gene ID" value="GPUH_0001521501"/>
</dbReference>
<reference evidence="1 2" key="2">
    <citation type="submission" date="2018-11" db="EMBL/GenBank/DDBJ databases">
        <authorList>
            <consortium name="Pathogen Informatics"/>
        </authorList>
    </citation>
    <scope>NUCLEOTIDE SEQUENCE [LARGE SCALE GENOMIC DNA]</scope>
</reference>